<evidence type="ECO:0000313" key="1">
    <source>
        <dbReference type="EMBL" id="GIH78231.1"/>
    </source>
</evidence>
<dbReference type="Proteomes" id="UP000616724">
    <property type="component" value="Unassembled WGS sequence"/>
</dbReference>
<protein>
    <recommendedName>
        <fullName evidence="3">Nitroreductase family deazaflavin-dependent oxidoreductase</fullName>
    </recommendedName>
</protein>
<keyword evidence="2" id="KW-1185">Reference proteome</keyword>
<evidence type="ECO:0008006" key="3">
    <source>
        <dbReference type="Google" id="ProtNLM"/>
    </source>
</evidence>
<name>A0A8J3RQ97_9ACTN</name>
<dbReference type="Pfam" id="PF04075">
    <property type="entry name" value="F420H2_quin_red"/>
    <property type="match status" value="1"/>
</dbReference>
<dbReference type="EMBL" id="BOOH01000038">
    <property type="protein sequence ID" value="GIH78231.1"/>
    <property type="molecule type" value="Genomic_DNA"/>
</dbReference>
<dbReference type="InterPro" id="IPR012349">
    <property type="entry name" value="Split_barrel_FMN-bd"/>
</dbReference>
<dbReference type="InterPro" id="IPR004378">
    <property type="entry name" value="F420H2_quin_Rdtase"/>
</dbReference>
<dbReference type="AlphaFoldDB" id="A0A8J3RQ97"/>
<dbReference type="Gene3D" id="2.30.110.10">
    <property type="entry name" value="Electron Transport, Fmn-binding Protein, Chain A"/>
    <property type="match status" value="1"/>
</dbReference>
<evidence type="ECO:0000313" key="2">
    <source>
        <dbReference type="Proteomes" id="UP000616724"/>
    </source>
</evidence>
<accession>A0A8J3RQ97</accession>
<comment type="caution">
    <text evidence="1">The sequence shown here is derived from an EMBL/GenBank/DDBJ whole genome shotgun (WGS) entry which is preliminary data.</text>
</comment>
<gene>
    <name evidence="1" type="ORF">Plo01_46600</name>
</gene>
<dbReference type="GO" id="GO:0016491">
    <property type="term" value="F:oxidoreductase activity"/>
    <property type="evidence" value="ECO:0007669"/>
    <property type="project" value="InterPro"/>
</dbReference>
<sequence length="178" mass="19892">MTDRSSQRKTLLIGWLYALKRWMYRSGRPGQLAWAMNRLDVVLFSRGLLSLRRAVTLEVRGRSSGRVITVPVVVADYEGQEYLVSMLGKDANWVRNVRAAGGRAVLRRGRRRPVMLQEVETGARASILRRYLALAPGARPHLPVAPDGPLEEFAAIAALYPVFRIAPIHAPEGRVPAR</sequence>
<reference evidence="1 2" key="1">
    <citation type="submission" date="2021-01" db="EMBL/GenBank/DDBJ databases">
        <title>Whole genome shotgun sequence of Planobispora longispora NBRC 13918.</title>
        <authorList>
            <person name="Komaki H."/>
            <person name="Tamura T."/>
        </authorList>
    </citation>
    <scope>NUCLEOTIDE SEQUENCE [LARGE SCALE GENOMIC DNA]</scope>
    <source>
        <strain evidence="1 2">NBRC 13918</strain>
    </source>
</reference>
<organism evidence="1 2">
    <name type="scientific">Planobispora longispora</name>
    <dbReference type="NCBI Taxonomy" id="28887"/>
    <lineage>
        <taxon>Bacteria</taxon>
        <taxon>Bacillati</taxon>
        <taxon>Actinomycetota</taxon>
        <taxon>Actinomycetes</taxon>
        <taxon>Streptosporangiales</taxon>
        <taxon>Streptosporangiaceae</taxon>
        <taxon>Planobispora</taxon>
    </lineage>
</organism>
<dbReference type="RefSeq" id="WP_203892757.1">
    <property type="nucleotide sequence ID" value="NZ_BOOH01000038.1"/>
</dbReference>
<proteinExistence type="predicted"/>